<dbReference type="InterPro" id="IPR018510">
    <property type="entry name" value="DAP_epimerase_AS"/>
</dbReference>
<comment type="caution">
    <text evidence="8">Lacks conserved residue(s) required for the propagation of feature annotation.</text>
</comment>
<keyword evidence="11" id="KW-1185">Reference proteome</keyword>
<proteinExistence type="inferred from homology"/>
<dbReference type="NCBIfam" id="TIGR00652">
    <property type="entry name" value="DapF"/>
    <property type="match status" value="1"/>
</dbReference>
<feature type="binding site" evidence="8">
    <location>
        <begin position="83"/>
        <end position="84"/>
    </location>
    <ligand>
        <name>substrate</name>
    </ligand>
</feature>
<dbReference type="Pfam" id="PF01678">
    <property type="entry name" value="DAP_epimerase"/>
    <property type="match status" value="2"/>
</dbReference>
<dbReference type="GO" id="GO:0009089">
    <property type="term" value="P:lysine biosynthetic process via diaminopimelate"/>
    <property type="evidence" value="ECO:0007669"/>
    <property type="project" value="UniProtKB-UniRule"/>
</dbReference>
<gene>
    <name evidence="8" type="primary">dapF</name>
    <name evidence="10" type="ORF">FM114_09330</name>
</gene>
<feature type="site" description="Could be important to modulate the pK values of the two catalytic cysteine residues" evidence="8">
    <location>
        <position position="163"/>
    </location>
</feature>
<dbReference type="InterPro" id="IPR001653">
    <property type="entry name" value="DAP_epimerase_DapF"/>
</dbReference>
<feature type="binding site" evidence="8">
    <location>
        <position position="197"/>
    </location>
    <ligand>
        <name>substrate</name>
    </ligand>
</feature>
<evidence type="ECO:0000256" key="4">
    <source>
        <dbReference type="ARBA" id="ARBA00022605"/>
    </source>
</evidence>
<dbReference type="UniPathway" id="UPA00034">
    <property type="reaction ID" value="UER00025"/>
</dbReference>
<dbReference type="PANTHER" id="PTHR31689">
    <property type="entry name" value="DIAMINOPIMELATE EPIMERASE, CHLOROPLASTIC"/>
    <property type="match status" value="1"/>
</dbReference>
<dbReference type="GO" id="GO:0005829">
    <property type="term" value="C:cytosol"/>
    <property type="evidence" value="ECO:0007669"/>
    <property type="project" value="TreeGrafter"/>
</dbReference>
<dbReference type="GO" id="GO:0008837">
    <property type="term" value="F:diaminopimelate epimerase activity"/>
    <property type="evidence" value="ECO:0007669"/>
    <property type="project" value="UniProtKB-UniRule"/>
</dbReference>
<feature type="binding site" evidence="8">
    <location>
        <position position="14"/>
    </location>
    <ligand>
        <name>substrate</name>
    </ligand>
</feature>
<keyword evidence="6 8" id="KW-0413">Isomerase</keyword>
<feature type="site" description="Could be important to modulate the pK values of the two catalytic cysteine residues" evidence="8">
    <location>
        <position position="215"/>
    </location>
</feature>
<evidence type="ECO:0000256" key="8">
    <source>
        <dbReference type="HAMAP-Rule" id="MF_00197"/>
    </source>
</evidence>
<feature type="active site" evidence="9">
    <location>
        <position position="82"/>
    </location>
</feature>
<dbReference type="RefSeq" id="WP_094764881.1">
    <property type="nucleotide sequence ID" value="NZ_FUKQ01000035.1"/>
</dbReference>
<dbReference type="EMBL" id="FUKQ01000035">
    <property type="protein sequence ID" value="SJN35079.1"/>
    <property type="molecule type" value="Genomic_DNA"/>
</dbReference>
<evidence type="ECO:0000256" key="6">
    <source>
        <dbReference type="ARBA" id="ARBA00023235"/>
    </source>
</evidence>
<dbReference type="PANTHER" id="PTHR31689:SF0">
    <property type="entry name" value="DIAMINOPIMELATE EPIMERASE"/>
    <property type="match status" value="1"/>
</dbReference>
<name>A0A1R4JSW8_9ACTN</name>
<dbReference type="AlphaFoldDB" id="A0A1R4JSW8"/>
<evidence type="ECO:0000256" key="9">
    <source>
        <dbReference type="PROSITE-ProRule" id="PRU10125"/>
    </source>
</evidence>
<dbReference type="HAMAP" id="MF_00197">
    <property type="entry name" value="DAP_epimerase"/>
    <property type="match status" value="1"/>
</dbReference>
<dbReference type="Proteomes" id="UP000188342">
    <property type="component" value="Unassembled WGS sequence"/>
</dbReference>
<feature type="binding site" evidence="8">
    <location>
        <position position="73"/>
    </location>
    <ligand>
        <name>substrate</name>
    </ligand>
</feature>
<keyword evidence="4 8" id="KW-0028">Amino-acid biosynthesis</keyword>
<dbReference type="STRING" id="1255658.FM114_09330"/>
<dbReference type="EC" id="5.1.1.7" evidence="3 8"/>
<comment type="subunit">
    <text evidence="8">Homodimer.</text>
</comment>
<sequence>MRKWTFAKGHGTKNDFVIVRDRHGTVRIDDADVRFLCDRHAGIGGDGLLRVTKASSIPEWEGDPDLWFMDYRNADGSIAEMCGNGLRVFVRYLMEEGLASGESIPVATRAGLRTVQPLIDGRLRCGMGPVRLADEPVTVTIEIPHLGPQGSWQATAVDVGNPHAVCFLEDSDVSLVELDLGREPIWTPADRFPAGTNIEFVEVIDERHISMRVHERGAGETLSCGTGTVAAAHAYARRAGLVDGEVRVDVPGGWVVVGLGEQEATLTGPAVIVARGETWLPDNL</sequence>
<evidence type="ECO:0000256" key="5">
    <source>
        <dbReference type="ARBA" id="ARBA00023154"/>
    </source>
</evidence>
<evidence type="ECO:0000256" key="7">
    <source>
        <dbReference type="ARBA" id="ARBA00051712"/>
    </source>
</evidence>
<comment type="catalytic activity">
    <reaction evidence="7 8">
        <text>(2S,6S)-2,6-diaminopimelate = meso-2,6-diaminopimelate</text>
        <dbReference type="Rhea" id="RHEA:15393"/>
        <dbReference type="ChEBI" id="CHEBI:57609"/>
        <dbReference type="ChEBI" id="CHEBI:57791"/>
        <dbReference type="EC" id="5.1.1.7"/>
    </reaction>
</comment>
<keyword evidence="8" id="KW-0963">Cytoplasm</keyword>
<comment type="subcellular location">
    <subcellularLocation>
        <location evidence="8">Cytoplasm</location>
    </subcellularLocation>
</comment>
<evidence type="ECO:0000256" key="3">
    <source>
        <dbReference type="ARBA" id="ARBA00013080"/>
    </source>
</evidence>
<dbReference type="OrthoDB" id="9805408at2"/>
<accession>A0A1R4JSW8</accession>
<organism evidence="10 11">
    <name type="scientific">Luteococcus japonicus LSP_Lj1</name>
    <dbReference type="NCBI Taxonomy" id="1255658"/>
    <lineage>
        <taxon>Bacteria</taxon>
        <taxon>Bacillati</taxon>
        <taxon>Actinomycetota</taxon>
        <taxon>Actinomycetes</taxon>
        <taxon>Propionibacteriales</taxon>
        <taxon>Propionibacteriaceae</taxon>
        <taxon>Luteococcus</taxon>
    </lineage>
</organism>
<comment type="similarity">
    <text evidence="2 8">Belongs to the diaminopimelate epimerase family.</text>
</comment>
<dbReference type="PROSITE" id="PS01326">
    <property type="entry name" value="DAP_EPIMERASE"/>
    <property type="match status" value="1"/>
</dbReference>
<evidence type="ECO:0000256" key="2">
    <source>
        <dbReference type="ARBA" id="ARBA00010219"/>
    </source>
</evidence>
<comment type="pathway">
    <text evidence="1 8">Amino-acid biosynthesis; L-lysine biosynthesis via DAP pathway; DL-2,6-diaminopimelate from LL-2,6-diaminopimelate: step 1/1.</text>
</comment>
<feature type="binding site" evidence="8">
    <location>
        <begin position="225"/>
        <end position="226"/>
    </location>
    <ligand>
        <name>substrate</name>
    </ligand>
</feature>
<reference evidence="10 11" key="1">
    <citation type="submission" date="2017-02" db="EMBL/GenBank/DDBJ databases">
        <authorList>
            <person name="Peterson S.W."/>
        </authorList>
    </citation>
    <scope>NUCLEOTIDE SEQUENCE [LARGE SCALE GENOMIC DNA]</scope>
    <source>
        <strain evidence="10 11">LSP_Lj1</strain>
    </source>
</reference>
<dbReference type="Gene3D" id="3.10.310.10">
    <property type="entry name" value="Diaminopimelate Epimerase, Chain A, domain 1"/>
    <property type="match status" value="2"/>
</dbReference>
<evidence type="ECO:0000313" key="11">
    <source>
        <dbReference type="Proteomes" id="UP000188342"/>
    </source>
</evidence>
<feature type="active site" description="Proton donor" evidence="8">
    <location>
        <position position="82"/>
    </location>
</feature>
<evidence type="ECO:0000313" key="10">
    <source>
        <dbReference type="EMBL" id="SJN35079.1"/>
    </source>
</evidence>
<evidence type="ECO:0000256" key="1">
    <source>
        <dbReference type="ARBA" id="ARBA00005196"/>
    </source>
</evidence>
<comment type="function">
    <text evidence="8">Catalyzes the stereoinversion of LL-2,6-diaminopimelate (L,L-DAP) to meso-diaminopimelate (meso-DAP), a precursor of L-lysine and an essential component of the bacterial peptidoglycan.</text>
</comment>
<dbReference type="SUPFAM" id="SSF54506">
    <property type="entry name" value="Diaminopimelate epimerase-like"/>
    <property type="match status" value="2"/>
</dbReference>
<protein>
    <recommendedName>
        <fullName evidence="3 8">Diaminopimelate epimerase</fullName>
        <shortName evidence="8">DAP epimerase</shortName>
        <ecNumber evidence="3 8">5.1.1.7</ecNumber>
    </recommendedName>
    <alternativeName>
        <fullName evidence="8">PLP-independent amino acid racemase</fullName>
    </alternativeName>
</protein>
<keyword evidence="5 8" id="KW-0457">Lysine biosynthesis</keyword>
<feature type="binding site" evidence="8">
    <location>
        <begin position="215"/>
        <end position="216"/>
    </location>
    <ligand>
        <name>substrate</name>
    </ligand>
</feature>
<feature type="binding site" evidence="8">
    <location>
        <position position="161"/>
    </location>
    <ligand>
        <name>substrate</name>
    </ligand>
</feature>
<feature type="active site" description="Proton acceptor" evidence="8">
    <location>
        <position position="224"/>
    </location>
</feature>